<dbReference type="AlphaFoldDB" id="W6M196"/>
<dbReference type="EMBL" id="CBTJ020000010">
    <property type="protein sequence ID" value="CDI01136.1"/>
    <property type="molecule type" value="Genomic_DNA"/>
</dbReference>
<accession>W6M196</accession>
<feature type="region of interest" description="Disordered" evidence="1">
    <location>
        <begin position="1"/>
        <end position="21"/>
    </location>
</feature>
<evidence type="ECO:0000313" key="3">
    <source>
        <dbReference type="Proteomes" id="UP000035760"/>
    </source>
</evidence>
<evidence type="ECO:0000256" key="1">
    <source>
        <dbReference type="SAM" id="MobiDB-lite"/>
    </source>
</evidence>
<reference evidence="2" key="2">
    <citation type="submission" date="2014-03" db="EMBL/GenBank/DDBJ databases">
        <title>Candidatus Competibacter-lineage genomes retrieved from metagenomes reveal functional metabolic diversity.</title>
        <authorList>
            <person name="McIlroy S.J."/>
            <person name="Albertsen M."/>
            <person name="Andresen E.K."/>
            <person name="Saunders A.M."/>
            <person name="Kristiansen R."/>
            <person name="Stokholm-Bjerregaard M."/>
            <person name="Nielsen K.L."/>
            <person name="Nielsen P.H."/>
        </authorList>
    </citation>
    <scope>NUCLEOTIDE SEQUENCE</scope>
    <source>
        <strain evidence="2">Run_A_D11</strain>
    </source>
</reference>
<name>W6M196_9GAMM</name>
<protein>
    <submittedName>
        <fullName evidence="2">Uncharacterized protein</fullName>
    </submittedName>
</protein>
<keyword evidence="3" id="KW-1185">Reference proteome</keyword>
<comment type="caution">
    <text evidence="2">The sequence shown here is derived from an EMBL/GenBank/DDBJ whole genome shotgun (WGS) entry which is preliminary data.</text>
</comment>
<dbReference type="Proteomes" id="UP000035760">
    <property type="component" value="Unassembled WGS sequence"/>
</dbReference>
<reference evidence="2" key="1">
    <citation type="submission" date="2013-07" db="EMBL/GenBank/DDBJ databases">
        <authorList>
            <person name="McIlroy S."/>
        </authorList>
    </citation>
    <scope>NUCLEOTIDE SEQUENCE [LARGE SCALE GENOMIC DNA]</scope>
    <source>
        <strain evidence="2">Run_A_D11</strain>
    </source>
</reference>
<evidence type="ECO:0000313" key="2">
    <source>
        <dbReference type="EMBL" id="CDI01136.1"/>
    </source>
</evidence>
<proteinExistence type="predicted"/>
<sequence>MRSSRSVAKPELRGTPSAPGQWVSRAESSLTVLSESDQWLPAALSFSPVAGLLLQILMKSAGSSAQWTSLTSGGVFLESWNRRHST</sequence>
<organism evidence="2 3">
    <name type="scientific">Candidatus Competibacter denitrificans Run_A_D11</name>
    <dbReference type="NCBI Taxonomy" id="1400863"/>
    <lineage>
        <taxon>Bacteria</taxon>
        <taxon>Pseudomonadati</taxon>
        <taxon>Pseudomonadota</taxon>
        <taxon>Gammaproteobacteria</taxon>
        <taxon>Candidatus Competibacteraceae</taxon>
        <taxon>Candidatus Competibacter</taxon>
    </lineage>
</organism>
<gene>
    <name evidence="2" type="ORF">BN873_1070018</name>
</gene>